<evidence type="ECO:0000256" key="3">
    <source>
        <dbReference type="SAM" id="SignalP"/>
    </source>
</evidence>
<evidence type="ECO:0000313" key="6">
    <source>
        <dbReference type="Proteomes" id="UP000198999"/>
    </source>
</evidence>
<dbReference type="Proteomes" id="UP000198999">
    <property type="component" value="Unassembled WGS sequence"/>
</dbReference>
<feature type="coiled-coil region" evidence="1">
    <location>
        <begin position="353"/>
        <end position="390"/>
    </location>
</feature>
<dbReference type="InterPro" id="IPR011990">
    <property type="entry name" value="TPR-like_helical_dom_sf"/>
</dbReference>
<organism evidence="5 6">
    <name type="scientific">Hyunsoonleella jejuensis</name>
    <dbReference type="NCBI Taxonomy" id="419940"/>
    <lineage>
        <taxon>Bacteria</taxon>
        <taxon>Pseudomonadati</taxon>
        <taxon>Bacteroidota</taxon>
        <taxon>Flavobacteriia</taxon>
        <taxon>Flavobacteriales</taxon>
        <taxon>Flavobacteriaceae</taxon>
    </lineage>
</organism>
<gene>
    <name evidence="5" type="ORF">SAMN05421824_2915</name>
</gene>
<dbReference type="EMBL" id="FOFN01000005">
    <property type="protein sequence ID" value="SER05829.1"/>
    <property type="molecule type" value="Genomic_DNA"/>
</dbReference>
<feature type="signal peptide" evidence="3">
    <location>
        <begin position="1"/>
        <end position="19"/>
    </location>
</feature>
<reference evidence="5 6" key="1">
    <citation type="submission" date="2016-10" db="EMBL/GenBank/DDBJ databases">
        <authorList>
            <person name="de Groot N.N."/>
        </authorList>
    </citation>
    <scope>NUCLEOTIDE SEQUENCE [LARGE SCALE GENOMIC DNA]</scope>
    <source>
        <strain evidence="5 6">DSM 21035</strain>
    </source>
</reference>
<feature type="transmembrane region" description="Helical" evidence="2">
    <location>
        <begin position="331"/>
        <end position="350"/>
    </location>
</feature>
<feature type="chain" id="PRO_5011525892" evidence="3">
    <location>
        <begin position="20"/>
        <end position="545"/>
    </location>
</feature>
<keyword evidence="3" id="KW-0732">Signal</keyword>
<keyword evidence="1" id="KW-0175">Coiled coil</keyword>
<evidence type="ECO:0000256" key="2">
    <source>
        <dbReference type="SAM" id="Phobius"/>
    </source>
</evidence>
<dbReference type="Pfam" id="PF19904">
    <property type="entry name" value="DUF6377"/>
    <property type="match status" value="1"/>
</dbReference>
<dbReference type="SUPFAM" id="SSF81901">
    <property type="entry name" value="HCP-like"/>
    <property type="match status" value="1"/>
</dbReference>
<dbReference type="STRING" id="419940.SAMN05421824_2915"/>
<name>A0A1H9L3K3_9FLAO</name>
<feature type="domain" description="DUF6377" evidence="4">
    <location>
        <begin position="256"/>
        <end position="510"/>
    </location>
</feature>
<sequence>MKNLLLIFSLILCFNPVFSSNQLDSLLQKLEENMKRRTIYDTTKEVRITNLKKLLEEPNATLENKYFILSKIISEYEKYSFDNALLYIERSIEIAKKLNDTSLVKESKLKLSKLLVTSGRYKEAIDVLNEIQRSQLPENLLNLYYLNLKESYSGLNFYSTVKTNKEDYSKLYAVYQDSLLQRLSPNSDESLALVEKGYRDERNINKALEINSKRLSQVDMATPQYSQITFERALLYELDKNTQEQKKFLTLSAISDIQASVKDNASLTELAMIFFKEGDIERAHKYIDFSVEDAEFYNSRLRYTNISNKLSVISKAYEAKSFEQKTELKKLLIFISVLVLFLLVTIIYIYRQIKRLSAARKDLKNANNKLQDLNEQLSLSNEDLSRLYNELSDSDRVKEQYIGTFLNLYSDYINKLDTYRKMVRKYIVSNKTNALLELTKSKQLIENELNIFYENFDKSFLHIYPDFVEKLNTLLKDEEKLIVKDEQALNTELRIFALIRLGITNSSKISKILRYSVNTIYNYRVKVKNSAKDRNTFEDSVRKIS</sequence>
<dbReference type="OrthoDB" id="1044679at2"/>
<proteinExistence type="predicted"/>
<evidence type="ECO:0000259" key="4">
    <source>
        <dbReference type="Pfam" id="PF19904"/>
    </source>
</evidence>
<evidence type="ECO:0000313" key="5">
    <source>
        <dbReference type="EMBL" id="SER05829.1"/>
    </source>
</evidence>
<dbReference type="InterPro" id="IPR045957">
    <property type="entry name" value="DUF6377"/>
</dbReference>
<keyword evidence="2" id="KW-0472">Membrane</keyword>
<keyword evidence="2" id="KW-0812">Transmembrane</keyword>
<evidence type="ECO:0000256" key="1">
    <source>
        <dbReference type="SAM" id="Coils"/>
    </source>
</evidence>
<dbReference type="SUPFAM" id="SSF48452">
    <property type="entry name" value="TPR-like"/>
    <property type="match status" value="1"/>
</dbReference>
<protein>
    <submittedName>
        <fullName evidence="5">Transcriptional regulator</fullName>
    </submittedName>
</protein>
<dbReference type="AlphaFoldDB" id="A0A1H9L3K3"/>
<keyword evidence="6" id="KW-1185">Reference proteome</keyword>
<keyword evidence="2" id="KW-1133">Transmembrane helix</keyword>
<accession>A0A1H9L3K3</accession>